<proteinExistence type="predicted"/>
<accession>A0A453RFN6</accession>
<dbReference type="Proteomes" id="UP000015105">
    <property type="component" value="Chromosome 7D"/>
</dbReference>
<reference evidence="2" key="3">
    <citation type="journal article" date="2017" name="Nature">
        <title>Genome sequence of the progenitor of the wheat D genome Aegilops tauschii.</title>
        <authorList>
            <person name="Luo M.C."/>
            <person name="Gu Y.Q."/>
            <person name="Puiu D."/>
            <person name="Wang H."/>
            <person name="Twardziok S.O."/>
            <person name="Deal K.R."/>
            <person name="Huo N."/>
            <person name="Zhu T."/>
            <person name="Wang L."/>
            <person name="Wang Y."/>
            <person name="McGuire P.E."/>
            <person name="Liu S."/>
            <person name="Long H."/>
            <person name="Ramasamy R.K."/>
            <person name="Rodriguez J.C."/>
            <person name="Van S.L."/>
            <person name="Yuan L."/>
            <person name="Wang Z."/>
            <person name="Xia Z."/>
            <person name="Xiao L."/>
            <person name="Anderson O.D."/>
            <person name="Ouyang S."/>
            <person name="Liang Y."/>
            <person name="Zimin A.V."/>
            <person name="Pertea G."/>
            <person name="Qi P."/>
            <person name="Bennetzen J.L."/>
            <person name="Dai X."/>
            <person name="Dawson M.W."/>
            <person name="Muller H.G."/>
            <person name="Kugler K."/>
            <person name="Rivarola-Duarte L."/>
            <person name="Spannagl M."/>
            <person name="Mayer K.F.X."/>
            <person name="Lu F.H."/>
            <person name="Bevan M.W."/>
            <person name="Leroy P."/>
            <person name="Li P."/>
            <person name="You F.M."/>
            <person name="Sun Q."/>
            <person name="Liu Z."/>
            <person name="Lyons E."/>
            <person name="Wicker T."/>
            <person name="Salzberg S.L."/>
            <person name="Devos K.M."/>
            <person name="Dvorak J."/>
        </authorList>
    </citation>
    <scope>NUCLEOTIDE SEQUENCE [LARGE SCALE GENOMIC DNA]</scope>
    <source>
        <strain evidence="2">cv. AL8/78</strain>
    </source>
</reference>
<sequence length="94" mass="11085">IYCLSGCICPRENRYYILSFLLFLRGDIIFFEAVISRIFRDKTRDSPLNKLLSLLCLKDILHYLDIQNGKSGMVCIHARKETTDNPEEPFERKR</sequence>
<reference evidence="2" key="5">
    <citation type="journal article" date="2021" name="G3 (Bethesda)">
        <title>Aegilops tauschii genome assembly Aet v5.0 features greater sequence contiguity and improved annotation.</title>
        <authorList>
            <person name="Wang L."/>
            <person name="Zhu T."/>
            <person name="Rodriguez J.C."/>
            <person name="Deal K.R."/>
            <person name="Dubcovsky J."/>
            <person name="McGuire P.E."/>
            <person name="Lux T."/>
            <person name="Spannagl M."/>
            <person name="Mayer K.F.X."/>
            <person name="Baldrich P."/>
            <person name="Meyers B.C."/>
            <person name="Huo N."/>
            <person name="Gu Y.Q."/>
            <person name="Zhou H."/>
            <person name="Devos K.M."/>
            <person name="Bennetzen J.L."/>
            <person name="Unver T."/>
            <person name="Budak H."/>
            <person name="Gulick P.J."/>
            <person name="Galiba G."/>
            <person name="Kalapos B."/>
            <person name="Nelson D.R."/>
            <person name="Li P."/>
            <person name="You F.M."/>
            <person name="Luo M.C."/>
            <person name="Dvorak J."/>
        </authorList>
    </citation>
    <scope>NUCLEOTIDE SEQUENCE [LARGE SCALE GENOMIC DNA]</scope>
    <source>
        <strain evidence="2">cv. AL8/78</strain>
    </source>
</reference>
<dbReference type="EnsemblPlants" id="AET7Gv20572100.1">
    <property type="protein sequence ID" value="AET7Gv20572100.1"/>
    <property type="gene ID" value="AET7Gv20572100"/>
</dbReference>
<feature type="transmembrane region" description="Helical" evidence="1">
    <location>
        <begin position="15"/>
        <end position="35"/>
    </location>
</feature>
<protein>
    <submittedName>
        <fullName evidence="2">Uncharacterized protein</fullName>
    </submittedName>
</protein>
<reference evidence="2" key="4">
    <citation type="submission" date="2019-03" db="UniProtKB">
        <authorList>
            <consortium name="EnsemblPlants"/>
        </authorList>
    </citation>
    <scope>IDENTIFICATION</scope>
</reference>
<dbReference type="Gramene" id="AET7Gv20572100.1">
    <property type="protein sequence ID" value="AET7Gv20572100.1"/>
    <property type="gene ID" value="AET7Gv20572100"/>
</dbReference>
<keyword evidence="1" id="KW-0812">Transmembrane</keyword>
<organism evidence="2 3">
    <name type="scientific">Aegilops tauschii subsp. strangulata</name>
    <name type="common">Goatgrass</name>
    <dbReference type="NCBI Taxonomy" id="200361"/>
    <lineage>
        <taxon>Eukaryota</taxon>
        <taxon>Viridiplantae</taxon>
        <taxon>Streptophyta</taxon>
        <taxon>Embryophyta</taxon>
        <taxon>Tracheophyta</taxon>
        <taxon>Spermatophyta</taxon>
        <taxon>Magnoliopsida</taxon>
        <taxon>Liliopsida</taxon>
        <taxon>Poales</taxon>
        <taxon>Poaceae</taxon>
        <taxon>BOP clade</taxon>
        <taxon>Pooideae</taxon>
        <taxon>Triticodae</taxon>
        <taxon>Triticeae</taxon>
        <taxon>Triticinae</taxon>
        <taxon>Aegilops</taxon>
    </lineage>
</organism>
<reference evidence="3" key="2">
    <citation type="journal article" date="2017" name="Nat. Plants">
        <title>The Aegilops tauschii genome reveals multiple impacts of transposons.</title>
        <authorList>
            <person name="Zhao G."/>
            <person name="Zou C."/>
            <person name="Li K."/>
            <person name="Wang K."/>
            <person name="Li T."/>
            <person name="Gao L."/>
            <person name="Zhang X."/>
            <person name="Wang H."/>
            <person name="Yang Z."/>
            <person name="Liu X."/>
            <person name="Jiang W."/>
            <person name="Mao L."/>
            <person name="Kong X."/>
            <person name="Jiao Y."/>
            <person name="Jia J."/>
        </authorList>
    </citation>
    <scope>NUCLEOTIDE SEQUENCE [LARGE SCALE GENOMIC DNA]</scope>
    <source>
        <strain evidence="3">cv. AL8/78</strain>
    </source>
</reference>
<reference evidence="3" key="1">
    <citation type="journal article" date="2014" name="Science">
        <title>Ancient hybridizations among the ancestral genomes of bread wheat.</title>
        <authorList>
            <consortium name="International Wheat Genome Sequencing Consortium,"/>
            <person name="Marcussen T."/>
            <person name="Sandve S.R."/>
            <person name="Heier L."/>
            <person name="Spannagl M."/>
            <person name="Pfeifer M."/>
            <person name="Jakobsen K.S."/>
            <person name="Wulff B.B."/>
            <person name="Steuernagel B."/>
            <person name="Mayer K.F."/>
            <person name="Olsen O.A."/>
        </authorList>
    </citation>
    <scope>NUCLEOTIDE SEQUENCE [LARGE SCALE GENOMIC DNA]</scope>
    <source>
        <strain evidence="3">cv. AL8/78</strain>
    </source>
</reference>
<name>A0A453RFN6_AEGTS</name>
<keyword evidence="1" id="KW-1133">Transmembrane helix</keyword>
<evidence type="ECO:0000256" key="1">
    <source>
        <dbReference type="SAM" id="Phobius"/>
    </source>
</evidence>
<keyword evidence="3" id="KW-1185">Reference proteome</keyword>
<dbReference type="AlphaFoldDB" id="A0A453RFN6"/>
<evidence type="ECO:0000313" key="2">
    <source>
        <dbReference type="EnsemblPlants" id="AET7Gv20572100.1"/>
    </source>
</evidence>
<evidence type="ECO:0000313" key="3">
    <source>
        <dbReference type="Proteomes" id="UP000015105"/>
    </source>
</evidence>
<keyword evidence="1" id="KW-0472">Membrane</keyword>